<dbReference type="STRING" id="452652.KSE_41340"/>
<dbReference type="KEGG" id="ksk:KSE_41340"/>
<reference evidence="1 2" key="1">
    <citation type="journal article" date="2010" name="DNA Res.">
        <title>Genome sequence of Kitasatospora setae NBRC 14216T: an evolutionary snapshot of the family Streptomycetaceae.</title>
        <authorList>
            <person name="Ichikawa N."/>
            <person name="Oguchi A."/>
            <person name="Ikeda H."/>
            <person name="Ishikawa J."/>
            <person name="Kitani S."/>
            <person name="Watanabe Y."/>
            <person name="Nakamura S."/>
            <person name="Katano Y."/>
            <person name="Kishi E."/>
            <person name="Sasagawa M."/>
            <person name="Ankai A."/>
            <person name="Fukui S."/>
            <person name="Hashimoto Y."/>
            <person name="Kamata S."/>
            <person name="Otoguro M."/>
            <person name="Tanikawa S."/>
            <person name="Nihira T."/>
            <person name="Horinouchi S."/>
            <person name="Ohnishi Y."/>
            <person name="Hayakawa M."/>
            <person name="Kuzuyama T."/>
            <person name="Arisawa A."/>
            <person name="Nomoto F."/>
            <person name="Miura H."/>
            <person name="Takahashi Y."/>
            <person name="Fujita N."/>
        </authorList>
    </citation>
    <scope>NUCLEOTIDE SEQUENCE [LARGE SCALE GENOMIC DNA]</scope>
    <source>
        <strain evidence="2">ATCC 33774 / DSM 43861 / JCM 3304 / KCC A-0304 / NBRC 14216 / KM-6054</strain>
    </source>
</reference>
<dbReference type="PATRIC" id="fig|452652.3.peg.4126"/>
<proteinExistence type="predicted"/>
<evidence type="ECO:0000313" key="1">
    <source>
        <dbReference type="EMBL" id="BAJ29921.1"/>
    </source>
</evidence>
<dbReference type="HOGENOM" id="CLU_3080798_0_0_11"/>
<name>E4NEY5_KITSK</name>
<protein>
    <submittedName>
        <fullName evidence="1">Uncharacterized protein</fullName>
    </submittedName>
</protein>
<sequence>MKPALPLLRRTVAARPPIPSRRTPDRHRNTAPVRITRNLIRGPRRICLRLPI</sequence>
<accession>E4NEY5</accession>
<dbReference type="Proteomes" id="UP000007076">
    <property type="component" value="Chromosome"/>
</dbReference>
<gene>
    <name evidence="1" type="ordered locus">KSE_41340</name>
</gene>
<organism evidence="1 2">
    <name type="scientific">Kitasatospora setae (strain ATCC 33774 / DSM 43861 / JCM 3304 / KCC A-0304 / NBRC 14216 / KM-6054)</name>
    <name type="common">Streptomyces setae</name>
    <dbReference type="NCBI Taxonomy" id="452652"/>
    <lineage>
        <taxon>Bacteria</taxon>
        <taxon>Bacillati</taxon>
        <taxon>Actinomycetota</taxon>
        <taxon>Actinomycetes</taxon>
        <taxon>Kitasatosporales</taxon>
        <taxon>Streptomycetaceae</taxon>
        <taxon>Kitasatospora</taxon>
    </lineage>
</organism>
<dbReference type="AlphaFoldDB" id="E4NEY5"/>
<dbReference type="EMBL" id="AP010968">
    <property type="protein sequence ID" value="BAJ29921.1"/>
    <property type="molecule type" value="Genomic_DNA"/>
</dbReference>
<keyword evidence="2" id="KW-1185">Reference proteome</keyword>
<evidence type="ECO:0000313" key="2">
    <source>
        <dbReference type="Proteomes" id="UP000007076"/>
    </source>
</evidence>